<accession>A0A9P5XAD3</accession>
<dbReference type="OrthoDB" id="3235609at2759"/>
<gene>
    <name evidence="2" type="ORF">P691DRAFT_673079</name>
</gene>
<comment type="caution">
    <text evidence="2">The sequence shown here is derived from an EMBL/GenBank/DDBJ whole genome shotgun (WGS) entry which is preliminary data.</text>
</comment>
<keyword evidence="3" id="KW-1185">Reference proteome</keyword>
<dbReference type="AlphaFoldDB" id="A0A9P5XAD3"/>
<reference evidence="2" key="1">
    <citation type="submission" date="2020-11" db="EMBL/GenBank/DDBJ databases">
        <authorList>
            <consortium name="DOE Joint Genome Institute"/>
            <person name="Ahrendt S."/>
            <person name="Riley R."/>
            <person name="Andreopoulos W."/>
            <person name="Labutti K."/>
            <person name="Pangilinan J."/>
            <person name="Ruiz-Duenas F.J."/>
            <person name="Barrasa J.M."/>
            <person name="Sanchez-Garcia M."/>
            <person name="Camarero S."/>
            <person name="Miyauchi S."/>
            <person name="Serrano A."/>
            <person name="Linde D."/>
            <person name="Babiker R."/>
            <person name="Drula E."/>
            <person name="Ayuso-Fernandez I."/>
            <person name="Pacheco R."/>
            <person name="Padilla G."/>
            <person name="Ferreira P."/>
            <person name="Barriuso J."/>
            <person name="Kellner H."/>
            <person name="Castanera R."/>
            <person name="Alfaro M."/>
            <person name="Ramirez L."/>
            <person name="Pisabarro A.G."/>
            <person name="Kuo A."/>
            <person name="Tritt A."/>
            <person name="Lipzen A."/>
            <person name="He G."/>
            <person name="Yan M."/>
            <person name="Ng V."/>
            <person name="Cullen D."/>
            <person name="Martin F."/>
            <person name="Rosso M.-N."/>
            <person name="Henrissat B."/>
            <person name="Hibbett D."/>
            <person name="Martinez A.T."/>
            <person name="Grigoriev I.V."/>
        </authorList>
    </citation>
    <scope>NUCLEOTIDE SEQUENCE</scope>
    <source>
        <strain evidence="2">MF-IS2</strain>
    </source>
</reference>
<organism evidence="2 3">
    <name type="scientific">Macrolepiota fuliginosa MF-IS2</name>
    <dbReference type="NCBI Taxonomy" id="1400762"/>
    <lineage>
        <taxon>Eukaryota</taxon>
        <taxon>Fungi</taxon>
        <taxon>Dikarya</taxon>
        <taxon>Basidiomycota</taxon>
        <taxon>Agaricomycotina</taxon>
        <taxon>Agaricomycetes</taxon>
        <taxon>Agaricomycetidae</taxon>
        <taxon>Agaricales</taxon>
        <taxon>Agaricineae</taxon>
        <taxon>Agaricaceae</taxon>
        <taxon>Macrolepiota</taxon>
    </lineage>
</organism>
<name>A0A9P5XAD3_9AGAR</name>
<evidence type="ECO:0000313" key="3">
    <source>
        <dbReference type="Proteomes" id="UP000807342"/>
    </source>
</evidence>
<feature type="region of interest" description="Disordered" evidence="1">
    <location>
        <begin position="109"/>
        <end position="129"/>
    </location>
</feature>
<proteinExistence type="predicted"/>
<dbReference type="Proteomes" id="UP000807342">
    <property type="component" value="Unassembled WGS sequence"/>
</dbReference>
<evidence type="ECO:0000313" key="2">
    <source>
        <dbReference type="EMBL" id="KAF9446654.1"/>
    </source>
</evidence>
<evidence type="ECO:0000256" key="1">
    <source>
        <dbReference type="SAM" id="MobiDB-lite"/>
    </source>
</evidence>
<protein>
    <submittedName>
        <fullName evidence="2">Uncharacterized protein</fullName>
    </submittedName>
</protein>
<dbReference type="EMBL" id="MU151235">
    <property type="protein sequence ID" value="KAF9446654.1"/>
    <property type="molecule type" value="Genomic_DNA"/>
</dbReference>
<sequence length="324" mass="36740">MSPTRYYQLGGFRPDIRWFENDWDDKKLVGLLAGPDSPLRPRNDQSFELVLGIKNQGTSHLLLSDTQTTAFERAGNRRPYRSTTVADYGSVSPIYFNSASELQKKLKTLKPKAKKGRKEEPLDTSQANKAYVTGDHGVLRGQFEHGRVLYRLLQKSINPAVYSLSDISWTQNIRIISFLCNLRAIDSRPYDERQRTPRPLDYGWAEANVRDLQLPLKQGSAVHLRRAEDRLLGTGRLNVPFEHGTTLVENQDQISLLAQQFFSEFQTEHADTPTILLVYDEKLAYNALRELGIQTSSWKSGISGLLRQEVAGLSLPLFGTLNVF</sequence>